<evidence type="ECO:0000313" key="4">
    <source>
        <dbReference type="EMBL" id="ESW06217.1"/>
    </source>
</evidence>
<dbReference type="EMBL" id="CM002297">
    <property type="protein sequence ID" value="ESW06217.1"/>
    <property type="molecule type" value="Genomic_DNA"/>
</dbReference>
<keyword evidence="1" id="KW-0677">Repeat</keyword>
<dbReference type="PANTHER" id="PTHR11017:SF560">
    <property type="entry name" value="RESISTANCE PROTEIN (TIR-NBS-LRR CLASS), PUTATIVE-RELATED"/>
    <property type="match status" value="1"/>
</dbReference>
<reference evidence="5" key="1">
    <citation type="journal article" date="2014" name="Nat. Genet.">
        <title>A reference genome for common bean and genome-wide analysis of dual domestications.</title>
        <authorList>
            <person name="Schmutz J."/>
            <person name="McClean P.E."/>
            <person name="Mamidi S."/>
            <person name="Wu G.A."/>
            <person name="Cannon S.B."/>
            <person name="Grimwood J."/>
            <person name="Jenkins J."/>
            <person name="Shu S."/>
            <person name="Song Q."/>
            <person name="Chavarro C."/>
            <person name="Torres-Torres M."/>
            <person name="Geffroy V."/>
            <person name="Moghaddam S.M."/>
            <person name="Gao D."/>
            <person name="Abernathy B."/>
            <person name="Barry K."/>
            <person name="Blair M."/>
            <person name="Brick M.A."/>
            <person name="Chovatia M."/>
            <person name="Gepts P."/>
            <person name="Goodstein D.M."/>
            <person name="Gonzales M."/>
            <person name="Hellsten U."/>
            <person name="Hyten D.L."/>
            <person name="Jia G."/>
            <person name="Kelly J.D."/>
            <person name="Kudrna D."/>
            <person name="Lee R."/>
            <person name="Richard M.M."/>
            <person name="Miklas P.N."/>
            <person name="Osorno J.M."/>
            <person name="Rodrigues J."/>
            <person name="Thareau V."/>
            <person name="Urrea C.A."/>
            <person name="Wang M."/>
            <person name="Yu Y."/>
            <person name="Zhang M."/>
            <person name="Wing R.A."/>
            <person name="Cregan P.B."/>
            <person name="Rokhsar D.S."/>
            <person name="Jackson S.A."/>
        </authorList>
    </citation>
    <scope>NUCLEOTIDE SEQUENCE [LARGE SCALE GENOMIC DNA]</scope>
    <source>
        <strain evidence="5">cv. G19833</strain>
    </source>
</reference>
<keyword evidence="2" id="KW-0732">Signal</keyword>
<sequence length="271" mass="31217">TRCWNNSIGRLFLYHVLFHANLVGSTIPSPYSTLHGCCLFHHDRFHDFHDHALYIENFDDRVPFQKLLLDVLNTKVKTDSFEMGRSIIRKRLSGKTVLIVLDDVPEFNGQLLWECRHWVGGGSVIIITTRPENLVKLMNANESLELLSWHAFREAKPKQEYHFLAERVVSYCEGLPLALEVIGNLFLDVCCYFVGKSKTYVTKILNGCGIDADSGIRVLIKHSLIQINKNNKFGMHPLLREMGRKTIRQISRIEIGKNSELWFDKDAEYAL</sequence>
<dbReference type="eggNOG" id="ENOG502QQJE">
    <property type="taxonomic scope" value="Eukaryota"/>
</dbReference>
<dbReference type="Gramene" id="ESW06217">
    <property type="protein sequence ID" value="ESW06217"/>
    <property type="gene ID" value="PHAVU_010G0294001g"/>
</dbReference>
<dbReference type="InterPro" id="IPR058192">
    <property type="entry name" value="WHD_ROQ1-like"/>
</dbReference>
<feature type="non-terminal residue" evidence="4">
    <location>
        <position position="1"/>
    </location>
</feature>
<dbReference type="SUPFAM" id="SSF46785">
    <property type="entry name" value="Winged helix' DNA-binding domain"/>
    <property type="match status" value="1"/>
</dbReference>
<protein>
    <recommendedName>
        <fullName evidence="3">Disease resistance protein Roq1-like winged-helix domain-containing protein</fullName>
    </recommendedName>
</protein>
<name>V7AKW2_PHAVU</name>
<dbReference type="GO" id="GO:0006952">
    <property type="term" value="P:defense response"/>
    <property type="evidence" value="ECO:0007669"/>
    <property type="project" value="InterPro"/>
</dbReference>
<evidence type="ECO:0000256" key="2">
    <source>
        <dbReference type="SAM" id="SignalP"/>
    </source>
</evidence>
<proteinExistence type="predicted"/>
<dbReference type="Gene3D" id="1.10.8.430">
    <property type="entry name" value="Helical domain of apoptotic protease-activating factors"/>
    <property type="match status" value="1"/>
</dbReference>
<gene>
    <name evidence="4" type="ORF">PHAVU_010G0294001g</name>
</gene>
<evidence type="ECO:0000313" key="5">
    <source>
        <dbReference type="Proteomes" id="UP000000226"/>
    </source>
</evidence>
<accession>V7AKW2</accession>
<dbReference type="Proteomes" id="UP000000226">
    <property type="component" value="Chromosome 10"/>
</dbReference>
<dbReference type="InterPro" id="IPR027417">
    <property type="entry name" value="P-loop_NTPase"/>
</dbReference>
<dbReference type="STRING" id="3885.V7AKW2"/>
<dbReference type="AlphaFoldDB" id="V7AKW2"/>
<dbReference type="OMA" id="GREMANH"/>
<dbReference type="InterPro" id="IPR044974">
    <property type="entry name" value="Disease_R_plants"/>
</dbReference>
<feature type="domain" description="Disease resistance protein Roq1-like winged-helix" evidence="3">
    <location>
        <begin position="184"/>
        <end position="251"/>
    </location>
</feature>
<dbReference type="SUPFAM" id="SSF52540">
    <property type="entry name" value="P-loop containing nucleoside triphosphate hydrolases"/>
    <property type="match status" value="1"/>
</dbReference>
<dbReference type="OrthoDB" id="1936883at2759"/>
<dbReference type="Gene3D" id="3.40.50.300">
    <property type="entry name" value="P-loop containing nucleotide triphosphate hydrolases"/>
    <property type="match status" value="1"/>
</dbReference>
<dbReference type="GO" id="GO:0043531">
    <property type="term" value="F:ADP binding"/>
    <property type="evidence" value="ECO:0007669"/>
    <property type="project" value="InterPro"/>
</dbReference>
<evidence type="ECO:0000256" key="1">
    <source>
        <dbReference type="ARBA" id="ARBA00022737"/>
    </source>
</evidence>
<feature type="chain" id="PRO_5004753850" description="Disease resistance protein Roq1-like winged-helix domain-containing protein" evidence="2">
    <location>
        <begin position="29"/>
        <end position="271"/>
    </location>
</feature>
<organism evidence="4 5">
    <name type="scientific">Phaseolus vulgaris</name>
    <name type="common">Kidney bean</name>
    <name type="synonym">French bean</name>
    <dbReference type="NCBI Taxonomy" id="3885"/>
    <lineage>
        <taxon>Eukaryota</taxon>
        <taxon>Viridiplantae</taxon>
        <taxon>Streptophyta</taxon>
        <taxon>Embryophyta</taxon>
        <taxon>Tracheophyta</taxon>
        <taxon>Spermatophyta</taxon>
        <taxon>Magnoliopsida</taxon>
        <taxon>eudicotyledons</taxon>
        <taxon>Gunneridae</taxon>
        <taxon>Pentapetalae</taxon>
        <taxon>rosids</taxon>
        <taxon>fabids</taxon>
        <taxon>Fabales</taxon>
        <taxon>Fabaceae</taxon>
        <taxon>Papilionoideae</taxon>
        <taxon>50 kb inversion clade</taxon>
        <taxon>NPAAA clade</taxon>
        <taxon>indigoferoid/millettioid clade</taxon>
        <taxon>Phaseoleae</taxon>
        <taxon>Phaseolus</taxon>
    </lineage>
</organism>
<dbReference type="PRINTS" id="PR00364">
    <property type="entry name" value="DISEASERSIST"/>
</dbReference>
<dbReference type="InterPro" id="IPR036390">
    <property type="entry name" value="WH_DNA-bd_sf"/>
</dbReference>
<dbReference type="PANTHER" id="PTHR11017">
    <property type="entry name" value="LEUCINE-RICH REPEAT-CONTAINING PROTEIN"/>
    <property type="match status" value="1"/>
</dbReference>
<dbReference type="Pfam" id="PF23282">
    <property type="entry name" value="WHD_ROQ1"/>
    <property type="match status" value="1"/>
</dbReference>
<evidence type="ECO:0000259" key="3">
    <source>
        <dbReference type="Pfam" id="PF23282"/>
    </source>
</evidence>
<keyword evidence="5" id="KW-1185">Reference proteome</keyword>
<feature type="signal peptide" evidence="2">
    <location>
        <begin position="1"/>
        <end position="28"/>
    </location>
</feature>
<dbReference type="InterPro" id="IPR042197">
    <property type="entry name" value="Apaf_helical"/>
</dbReference>